<dbReference type="PATRIC" id="fig|266128.3.peg.1527"/>
<evidence type="ECO:0000313" key="1">
    <source>
        <dbReference type="EMBL" id="KRG55303.1"/>
    </source>
</evidence>
<name>A0A0R0BN44_9GAMM</name>
<proteinExistence type="predicted"/>
<reference evidence="1 2" key="1">
    <citation type="submission" date="2015-05" db="EMBL/GenBank/DDBJ databases">
        <title>Genome sequencing and analysis of members of genus Stenotrophomonas.</title>
        <authorList>
            <person name="Patil P.P."/>
            <person name="Midha S."/>
            <person name="Patil P.B."/>
        </authorList>
    </citation>
    <scope>NUCLEOTIDE SEQUENCE [LARGE SCALE GENOMIC DNA]</scope>
    <source>
        <strain evidence="1 2">DSM 17805</strain>
    </source>
</reference>
<dbReference type="AlphaFoldDB" id="A0A0R0BN44"/>
<dbReference type="Proteomes" id="UP000051254">
    <property type="component" value="Unassembled WGS sequence"/>
</dbReference>
<dbReference type="RefSeq" id="WP_152981213.1">
    <property type="nucleotide sequence ID" value="NZ_LDJH01000026.1"/>
</dbReference>
<dbReference type="EMBL" id="LDJH01000026">
    <property type="protein sequence ID" value="KRG55303.1"/>
    <property type="molecule type" value="Genomic_DNA"/>
</dbReference>
<dbReference type="STRING" id="266128.ABB25_12355"/>
<evidence type="ECO:0000313" key="2">
    <source>
        <dbReference type="Proteomes" id="UP000051254"/>
    </source>
</evidence>
<gene>
    <name evidence="1" type="ORF">ABB25_12355</name>
</gene>
<keyword evidence="2" id="KW-1185">Reference proteome</keyword>
<organism evidence="1 2">
    <name type="scientific">Stenotrophomonas koreensis</name>
    <dbReference type="NCBI Taxonomy" id="266128"/>
    <lineage>
        <taxon>Bacteria</taxon>
        <taxon>Pseudomonadati</taxon>
        <taxon>Pseudomonadota</taxon>
        <taxon>Gammaproteobacteria</taxon>
        <taxon>Lysobacterales</taxon>
        <taxon>Lysobacteraceae</taxon>
        <taxon>Stenotrophomonas</taxon>
    </lineage>
</organism>
<dbReference type="OrthoDB" id="2082310at2"/>
<sequence>MAQVTKPAHHLTDDILAALMARYETDRLVVSTAYDDGGTDSLRGRLEGGLLNQMESGDAMAARYAVWANTVRDNIITGMNALKAGKSDEGYRHLIHAANSLSAFSDAQAYLDPLNMGKRT</sequence>
<accession>A0A0R0BN44</accession>
<comment type="caution">
    <text evidence="1">The sequence shown here is derived from an EMBL/GenBank/DDBJ whole genome shotgun (WGS) entry which is preliminary data.</text>
</comment>
<protein>
    <submittedName>
        <fullName evidence="1">Uncharacterized protein</fullName>
    </submittedName>
</protein>